<feature type="transmembrane region" description="Helical" evidence="2">
    <location>
        <begin position="653"/>
        <end position="671"/>
    </location>
</feature>
<feature type="compositionally biased region" description="Basic and acidic residues" evidence="1">
    <location>
        <begin position="450"/>
        <end position="468"/>
    </location>
</feature>
<evidence type="ECO:0000256" key="2">
    <source>
        <dbReference type="SAM" id="Phobius"/>
    </source>
</evidence>
<dbReference type="Proteomes" id="UP000220158">
    <property type="component" value="Chromosome 1"/>
</dbReference>
<dbReference type="OrthoDB" id="387534at2759"/>
<keyword evidence="2" id="KW-1133">Transmembrane helix</keyword>
<feature type="compositionally biased region" description="Acidic residues" evidence="1">
    <location>
        <begin position="316"/>
        <end position="337"/>
    </location>
</feature>
<evidence type="ECO:0000256" key="3">
    <source>
        <dbReference type="SAM" id="SignalP"/>
    </source>
</evidence>
<feature type="transmembrane region" description="Helical" evidence="2">
    <location>
        <begin position="26"/>
        <end position="46"/>
    </location>
</feature>
<protein>
    <submittedName>
        <fullName evidence="4">Rhoptry-associated membrane antigen, putative</fullName>
    </submittedName>
</protein>
<feature type="signal peptide" evidence="3">
    <location>
        <begin position="1"/>
        <end position="16"/>
    </location>
</feature>
<accession>A0A1J1H4P0</accession>
<dbReference type="OMA" id="HIVENDY"/>
<evidence type="ECO:0000256" key="1">
    <source>
        <dbReference type="SAM" id="MobiDB-lite"/>
    </source>
</evidence>
<proteinExistence type="predicted"/>
<keyword evidence="2" id="KW-0472">Membrane</keyword>
<dbReference type="RefSeq" id="XP_028531413.1">
    <property type="nucleotide sequence ID" value="XM_028678456.1"/>
</dbReference>
<sequence length="673" mass="79661">MNILFLFLFFIPNILNYFEQLKNGISIYLKDLYTFIYLIIYLYFFLADKNKYAYENNLDNFYNFKEDISESSDSIFSNVLFENFVKKRYDDFLRFHQGFNFFKNNIKNNELFKTINNSTGIVSPKRISRKLYEDVLENHDNYDDEYFDEYSDEFNNNTNNKQSFLETDKEYYDENGYDDYEDQEENYSEESFLEKNENMNNDYDYDYVDEDYSKDNEQNNSYEEDEYDGYDTNNESEENLLKANDNFSNEGNSAFSSKFLETDNNDHGIVDGESFLEKQPHDDYYDEYENEFDEYDPEYNEDSYDQSFLEKAGGSDEYEESSDEYNGEFNDEYNDDSNGDHYKDEDNEGYEGFVDFDEQMNEGEDSFDNHHLNQINKVRDVHSFIQTDVKYINKLIDEHRDMNDNVKKEGNELKKKSVFKKNQIDDEKLIDAIEDIPSQELEELIKDDAKESKLNEHMDPTLKDEDNMKSNTNNENLENEETNDMRENNNMGDVTLSEDITENSVEESLENPTSEEVVVGMSEEKDNILKNELEENTNQDEDIEDLDENLMDQGVNENTLLKDNEDINRHKLVHHMRRENNIYPHNHHAVSNKKEINKNTTNNGSNGILDNNKHGQNEIIANESQEDFNPPVVEAREIDTDNEKDINEKKSSGSISIISSLVIFFITYLYLMN</sequence>
<dbReference type="KEGG" id="prel:PRELSG_0105200"/>
<evidence type="ECO:0000313" key="4">
    <source>
        <dbReference type="EMBL" id="CRG98403.1"/>
    </source>
</evidence>
<reference evidence="4 5" key="1">
    <citation type="submission" date="2015-04" db="EMBL/GenBank/DDBJ databases">
        <authorList>
            <consortium name="Pathogen Informatics"/>
        </authorList>
    </citation>
    <scope>NUCLEOTIDE SEQUENCE [LARGE SCALE GENOMIC DNA]</scope>
    <source>
        <strain evidence="4 5">SGS1</strain>
    </source>
</reference>
<feature type="region of interest" description="Disordered" evidence="1">
    <location>
        <begin position="312"/>
        <end position="349"/>
    </location>
</feature>
<dbReference type="VEuPathDB" id="PlasmoDB:PRELSG_0105200"/>
<gene>
    <name evidence="4" type="primary">RAMA</name>
    <name evidence="4" type="ORF">PRELSG_0105200</name>
</gene>
<feature type="region of interest" description="Disordered" evidence="1">
    <location>
        <begin position="450"/>
        <end position="489"/>
    </location>
</feature>
<dbReference type="EMBL" id="LN835296">
    <property type="protein sequence ID" value="CRG98403.1"/>
    <property type="molecule type" value="Genomic_DNA"/>
</dbReference>
<keyword evidence="5" id="KW-1185">Reference proteome</keyword>
<feature type="region of interest" description="Disordered" evidence="1">
    <location>
        <begin position="194"/>
        <end position="234"/>
    </location>
</feature>
<feature type="chain" id="PRO_5012498249" evidence="3">
    <location>
        <begin position="17"/>
        <end position="673"/>
    </location>
</feature>
<name>A0A1J1H4P0_PLARL</name>
<feature type="compositionally biased region" description="Acidic residues" evidence="1">
    <location>
        <begin position="222"/>
        <end position="234"/>
    </location>
</feature>
<organism evidence="4 5">
    <name type="scientific">Plasmodium relictum</name>
    <dbReference type="NCBI Taxonomy" id="85471"/>
    <lineage>
        <taxon>Eukaryota</taxon>
        <taxon>Sar</taxon>
        <taxon>Alveolata</taxon>
        <taxon>Apicomplexa</taxon>
        <taxon>Aconoidasida</taxon>
        <taxon>Haemosporida</taxon>
        <taxon>Plasmodiidae</taxon>
        <taxon>Plasmodium</taxon>
        <taxon>Plasmodium (Haemamoeba)</taxon>
    </lineage>
</organism>
<keyword evidence="2" id="KW-0812">Transmembrane</keyword>
<keyword evidence="3" id="KW-0732">Signal</keyword>
<dbReference type="GeneID" id="39734302"/>
<dbReference type="AlphaFoldDB" id="A0A1J1H4P0"/>
<evidence type="ECO:0000313" key="5">
    <source>
        <dbReference type="Proteomes" id="UP000220158"/>
    </source>
</evidence>